<dbReference type="EMBL" id="GDID01003736">
    <property type="protein sequence ID" value="JAP92870.1"/>
    <property type="molecule type" value="Transcribed_RNA"/>
</dbReference>
<protein>
    <submittedName>
        <fullName evidence="1">Importin beta-3 subunit</fullName>
    </submittedName>
</protein>
<name>A0A146K7Q0_9EUKA</name>
<dbReference type="AlphaFoldDB" id="A0A146K7Q0"/>
<organism evidence="1">
    <name type="scientific">Trepomonas sp. PC1</name>
    <dbReference type="NCBI Taxonomy" id="1076344"/>
    <lineage>
        <taxon>Eukaryota</taxon>
        <taxon>Metamonada</taxon>
        <taxon>Diplomonadida</taxon>
        <taxon>Hexamitidae</taxon>
        <taxon>Hexamitinae</taxon>
        <taxon>Trepomonas</taxon>
    </lineage>
</organism>
<evidence type="ECO:0000313" key="1">
    <source>
        <dbReference type="EMBL" id="JAP92870.1"/>
    </source>
</evidence>
<reference evidence="1" key="1">
    <citation type="submission" date="2015-07" db="EMBL/GenBank/DDBJ databases">
        <title>Adaptation to a free-living lifestyle via gene acquisitions in the diplomonad Trepomonas sp. PC1.</title>
        <authorList>
            <person name="Xu F."/>
            <person name="Jerlstrom-Hultqvist J."/>
            <person name="Kolisko M."/>
            <person name="Simpson A.G.B."/>
            <person name="Roger A.J."/>
            <person name="Svard S.G."/>
            <person name="Andersson J.O."/>
        </authorList>
    </citation>
    <scope>NUCLEOTIDE SEQUENCE</scope>
    <source>
        <strain evidence="1">PC1</strain>
    </source>
</reference>
<proteinExistence type="predicted"/>
<gene>
    <name evidence="1" type="ORF">TPC1_15047</name>
</gene>
<feature type="non-terminal residue" evidence="1">
    <location>
        <position position="1"/>
    </location>
</feature>
<feature type="non-terminal residue" evidence="1">
    <location>
        <position position="253"/>
    </location>
</feature>
<sequence>NFKNLLKSLQNCSQDDRLEVQKTYYQFRQQYPEQFLEYMLNCVQDNDEFAIVLFRQDIDNSDSSTLMTRSQQDQELLMQQLLTFAAKSPSRSVMQLIGSIALHFAIKSYDLQPTFDFIQQAMQVPSLQANTLIVIDSICAMDINMFPFDLMQLLQQTLQKEDDVAQQTIYVLHKVLMKLRSEMNSEVKGQILMACFNRVLRAIQENSQQVNKMYLKVIECFNFMGDSLQQNIEELIEILSQIMAADVDQQIKT</sequence>
<accession>A0A146K7Q0</accession>
<dbReference type="SUPFAM" id="SSF48371">
    <property type="entry name" value="ARM repeat"/>
    <property type="match status" value="1"/>
</dbReference>
<dbReference type="InterPro" id="IPR016024">
    <property type="entry name" value="ARM-type_fold"/>
</dbReference>